<dbReference type="CDD" id="cd03215">
    <property type="entry name" value="ABC_Carb_Monos_II"/>
    <property type="match status" value="1"/>
</dbReference>
<evidence type="ECO:0000256" key="4">
    <source>
        <dbReference type="ARBA" id="ARBA00022737"/>
    </source>
</evidence>
<dbReference type="InterPro" id="IPR003593">
    <property type="entry name" value="AAA+_ATPase"/>
</dbReference>
<dbReference type="Gene3D" id="3.40.50.300">
    <property type="entry name" value="P-loop containing nucleotide triphosphate hydrolases"/>
    <property type="match status" value="2"/>
</dbReference>
<evidence type="ECO:0000256" key="3">
    <source>
        <dbReference type="ARBA" id="ARBA00022597"/>
    </source>
</evidence>
<dbReference type="InterPro" id="IPR053466">
    <property type="entry name" value="L-arabinose_ABC_transporter"/>
</dbReference>
<protein>
    <submittedName>
        <fullName evidence="10">Sugar ABC transporter ATP-binding protein</fullName>
    </submittedName>
</protein>
<dbReference type="PROSITE" id="PS50893">
    <property type="entry name" value="ABC_TRANSPORTER_2"/>
    <property type="match status" value="2"/>
</dbReference>
<keyword evidence="3" id="KW-0762">Sugar transport</keyword>
<evidence type="ECO:0000256" key="7">
    <source>
        <dbReference type="ARBA" id="ARBA00022967"/>
    </source>
</evidence>
<dbReference type="PANTHER" id="PTHR43790">
    <property type="entry name" value="CARBOHYDRATE TRANSPORT ATP-BINDING PROTEIN MG119-RELATED"/>
    <property type="match status" value="1"/>
</dbReference>
<dbReference type="Pfam" id="PF00005">
    <property type="entry name" value="ABC_tran"/>
    <property type="match status" value="2"/>
</dbReference>
<evidence type="ECO:0000256" key="1">
    <source>
        <dbReference type="ARBA" id="ARBA00022448"/>
    </source>
</evidence>
<proteinExistence type="predicted"/>
<keyword evidence="2" id="KW-1003">Cell membrane</keyword>
<dbReference type="CDD" id="cd03216">
    <property type="entry name" value="ABC_Carb_Monos_I"/>
    <property type="match status" value="1"/>
</dbReference>
<dbReference type="RefSeq" id="WP_253241904.1">
    <property type="nucleotide sequence ID" value="NZ_JAMYJR010000040.1"/>
</dbReference>
<dbReference type="InterPro" id="IPR027417">
    <property type="entry name" value="P-loop_NTPase"/>
</dbReference>
<dbReference type="InterPro" id="IPR050107">
    <property type="entry name" value="ABC_carbohydrate_import_ATPase"/>
</dbReference>
<keyword evidence="8" id="KW-0472">Membrane</keyword>
<evidence type="ECO:0000256" key="2">
    <source>
        <dbReference type="ARBA" id="ARBA00022475"/>
    </source>
</evidence>
<organism evidence="10 11">
    <name type="scientific">Paractinoplanes aksuensis</name>
    <dbReference type="NCBI Taxonomy" id="2939490"/>
    <lineage>
        <taxon>Bacteria</taxon>
        <taxon>Bacillati</taxon>
        <taxon>Actinomycetota</taxon>
        <taxon>Actinomycetes</taxon>
        <taxon>Micromonosporales</taxon>
        <taxon>Micromonosporaceae</taxon>
        <taxon>Paractinoplanes</taxon>
    </lineage>
</organism>
<dbReference type="InterPro" id="IPR003439">
    <property type="entry name" value="ABC_transporter-like_ATP-bd"/>
</dbReference>
<dbReference type="PANTHER" id="PTHR43790:SF1">
    <property type="entry name" value="XYLOSE IMPORT ATP-BINDING PROTEIN XYLG"/>
    <property type="match status" value="1"/>
</dbReference>
<evidence type="ECO:0000256" key="5">
    <source>
        <dbReference type="ARBA" id="ARBA00022741"/>
    </source>
</evidence>
<dbReference type="SMART" id="SM00382">
    <property type="entry name" value="AAA"/>
    <property type="match status" value="2"/>
</dbReference>
<accession>A0ABT1DYD7</accession>
<dbReference type="NCBIfam" id="NF040905">
    <property type="entry name" value="GguA"/>
    <property type="match status" value="1"/>
</dbReference>
<feature type="domain" description="ABC transporter" evidence="9">
    <location>
        <begin position="260"/>
        <end position="506"/>
    </location>
</feature>
<evidence type="ECO:0000313" key="11">
    <source>
        <dbReference type="Proteomes" id="UP001523369"/>
    </source>
</evidence>
<sequence>MSDVILRMRGISKTFPGVRALDDVNLEVLRGEIHAICGENGAGKSTLMKVLSGVYPHGDYTGEIEFEGQECRFGGIRDSEHRGIVIIHQELALASNLSIAENIFLGNEQSKRGLIDWNRTNADAAELMGRVGLDENPVTQVLDLGVGKQQLVEIAKALSKRARLLILDEPTAALNDEDSAHLLNLLRGLRDEGITCVIISHKLNEVLEIADRVTILRDGKTITTLDADGLTEDKIISGMVGRDLDHRFPPREPVIGEEVLRVENWTVHSPTQHGRLLVANASFRLKRGEIVGLAGLMGAGRTELAMSIFGRAYGTGISGRIFKDGREIKLRSVGEAIKHGIAYATEDRKRYGLNLIEDIKRNVSSAALRKLARRGWVDDNEEYQVAESYRQSMNIKAPSVASITGKLSGGNQQKVVLSKWIFADPDVLILDEPTRGIDVGAKYEIYTIINKLAEDGKAVLLISSELPELLGLCDRIYTLSAGRITGEVPRAEATQEGLMTLMTAGQEARP</sequence>
<dbReference type="InterPro" id="IPR017871">
    <property type="entry name" value="ABC_transporter-like_CS"/>
</dbReference>
<keyword evidence="7" id="KW-1278">Translocase</keyword>
<dbReference type="Proteomes" id="UP001523369">
    <property type="component" value="Unassembled WGS sequence"/>
</dbReference>
<dbReference type="GO" id="GO:0005524">
    <property type="term" value="F:ATP binding"/>
    <property type="evidence" value="ECO:0007669"/>
    <property type="project" value="UniProtKB-KW"/>
</dbReference>
<keyword evidence="1" id="KW-0813">Transport</keyword>
<name>A0ABT1DYD7_9ACTN</name>
<evidence type="ECO:0000256" key="6">
    <source>
        <dbReference type="ARBA" id="ARBA00022840"/>
    </source>
</evidence>
<reference evidence="10 11" key="1">
    <citation type="submission" date="2022-06" db="EMBL/GenBank/DDBJ databases">
        <title>New Species of the Genus Actinoplanes, ActinopZanes ferrugineus.</title>
        <authorList>
            <person name="Ding P."/>
        </authorList>
    </citation>
    <scope>NUCLEOTIDE SEQUENCE [LARGE SCALE GENOMIC DNA]</scope>
    <source>
        <strain evidence="10 11">TRM88003</strain>
    </source>
</reference>
<gene>
    <name evidence="10" type="primary">gguA</name>
    <name evidence="10" type="ORF">M1L60_35350</name>
</gene>
<evidence type="ECO:0000313" key="10">
    <source>
        <dbReference type="EMBL" id="MCO8275869.1"/>
    </source>
</evidence>
<evidence type="ECO:0000259" key="9">
    <source>
        <dbReference type="PROSITE" id="PS50893"/>
    </source>
</evidence>
<feature type="domain" description="ABC transporter" evidence="9">
    <location>
        <begin position="6"/>
        <end position="243"/>
    </location>
</feature>
<dbReference type="EMBL" id="JAMYJR010000040">
    <property type="protein sequence ID" value="MCO8275869.1"/>
    <property type="molecule type" value="Genomic_DNA"/>
</dbReference>
<evidence type="ECO:0000256" key="8">
    <source>
        <dbReference type="ARBA" id="ARBA00023136"/>
    </source>
</evidence>
<keyword evidence="4" id="KW-0677">Repeat</keyword>
<keyword evidence="6 10" id="KW-0067">ATP-binding</keyword>
<comment type="caution">
    <text evidence="10">The sequence shown here is derived from an EMBL/GenBank/DDBJ whole genome shotgun (WGS) entry which is preliminary data.</text>
</comment>
<keyword evidence="11" id="KW-1185">Reference proteome</keyword>
<dbReference type="PROSITE" id="PS00211">
    <property type="entry name" value="ABC_TRANSPORTER_1"/>
    <property type="match status" value="1"/>
</dbReference>
<keyword evidence="5" id="KW-0547">Nucleotide-binding</keyword>
<dbReference type="SUPFAM" id="SSF52540">
    <property type="entry name" value="P-loop containing nucleoside triphosphate hydrolases"/>
    <property type="match status" value="2"/>
</dbReference>